<evidence type="ECO:0000313" key="3">
    <source>
        <dbReference type="Proteomes" id="UP000242972"/>
    </source>
</evidence>
<evidence type="ECO:0000259" key="1">
    <source>
        <dbReference type="Pfam" id="PF01796"/>
    </source>
</evidence>
<dbReference type="SUPFAM" id="SSF50249">
    <property type="entry name" value="Nucleic acid-binding proteins"/>
    <property type="match status" value="1"/>
</dbReference>
<organism evidence="2 3">
    <name type="scientific">Sulfobacillus benefaciens</name>
    <dbReference type="NCBI Taxonomy" id="453960"/>
    <lineage>
        <taxon>Bacteria</taxon>
        <taxon>Bacillati</taxon>
        <taxon>Bacillota</taxon>
        <taxon>Clostridia</taxon>
        <taxon>Eubacteriales</taxon>
        <taxon>Clostridiales Family XVII. Incertae Sedis</taxon>
        <taxon>Sulfobacillus</taxon>
    </lineage>
</organism>
<dbReference type="AlphaFoldDB" id="A0A2T2XJ01"/>
<protein>
    <recommendedName>
        <fullName evidence="1">ChsH2 C-terminal OB-fold domain-containing protein</fullName>
    </recommendedName>
</protein>
<dbReference type="EMBL" id="PXYW01000008">
    <property type="protein sequence ID" value="PSR34464.1"/>
    <property type="molecule type" value="Genomic_DNA"/>
</dbReference>
<sequence>MNYVLYACQRCHKISAVAEGAPFHCWACQSTEGTMIENVSGTVESFTVLHVAPLHYLDDIPYGVATVLLNNQVRVVGRLSRFTDLDRVTIGTVVHISPDERYGLVLHPLDAR</sequence>
<name>A0A2T2XJ01_9FIRM</name>
<dbReference type="Pfam" id="PF01796">
    <property type="entry name" value="OB_ChsH2_C"/>
    <property type="match status" value="1"/>
</dbReference>
<feature type="domain" description="ChsH2 C-terminal OB-fold" evidence="1">
    <location>
        <begin position="41"/>
        <end position="96"/>
    </location>
</feature>
<proteinExistence type="predicted"/>
<evidence type="ECO:0000313" key="2">
    <source>
        <dbReference type="EMBL" id="PSR34464.1"/>
    </source>
</evidence>
<dbReference type="Proteomes" id="UP000242972">
    <property type="component" value="Unassembled WGS sequence"/>
</dbReference>
<dbReference type="InterPro" id="IPR012340">
    <property type="entry name" value="NA-bd_OB-fold"/>
</dbReference>
<reference evidence="2 3" key="1">
    <citation type="journal article" date="2014" name="BMC Genomics">
        <title>Comparison of environmental and isolate Sulfobacillus genomes reveals diverse carbon, sulfur, nitrogen, and hydrogen metabolisms.</title>
        <authorList>
            <person name="Justice N.B."/>
            <person name="Norman A."/>
            <person name="Brown C.T."/>
            <person name="Singh A."/>
            <person name="Thomas B.C."/>
            <person name="Banfield J.F."/>
        </authorList>
    </citation>
    <scope>NUCLEOTIDE SEQUENCE [LARGE SCALE GENOMIC DNA]</scope>
    <source>
        <strain evidence="2">AMDSBA4</strain>
    </source>
</reference>
<accession>A0A2T2XJ01</accession>
<gene>
    <name evidence="2" type="ORF">C7B46_04830</name>
</gene>
<comment type="caution">
    <text evidence="2">The sequence shown here is derived from an EMBL/GenBank/DDBJ whole genome shotgun (WGS) entry which is preliminary data.</text>
</comment>
<dbReference type="InterPro" id="IPR002878">
    <property type="entry name" value="ChsH2_C"/>
</dbReference>